<gene>
    <name evidence="1" type="ORF">G2W53_018426</name>
</gene>
<sequence length="27" mass="3217">MEFKIVMMIEKDFKLNGRSPFKKALSK</sequence>
<dbReference type="EMBL" id="JAAIUW010000006">
    <property type="protein sequence ID" value="KAF7827262.1"/>
    <property type="molecule type" value="Genomic_DNA"/>
</dbReference>
<dbReference type="Proteomes" id="UP000634136">
    <property type="component" value="Unassembled WGS sequence"/>
</dbReference>
<keyword evidence="2" id="KW-1185">Reference proteome</keyword>
<evidence type="ECO:0000313" key="1">
    <source>
        <dbReference type="EMBL" id="KAF7827262.1"/>
    </source>
</evidence>
<protein>
    <submittedName>
        <fullName evidence="1">Uncharacterized protein</fullName>
    </submittedName>
</protein>
<evidence type="ECO:0000313" key="2">
    <source>
        <dbReference type="Proteomes" id="UP000634136"/>
    </source>
</evidence>
<comment type="caution">
    <text evidence="1">The sequence shown here is derived from an EMBL/GenBank/DDBJ whole genome shotgun (WGS) entry which is preliminary data.</text>
</comment>
<reference evidence="1" key="1">
    <citation type="submission" date="2020-09" db="EMBL/GenBank/DDBJ databases">
        <title>Genome-Enabled Discovery of Anthraquinone Biosynthesis in Senna tora.</title>
        <authorList>
            <person name="Kang S.-H."/>
            <person name="Pandey R.P."/>
            <person name="Lee C.-M."/>
            <person name="Sim J.-S."/>
            <person name="Jeong J.-T."/>
            <person name="Choi B.-S."/>
            <person name="Jung M."/>
            <person name="Ginzburg D."/>
            <person name="Zhao K."/>
            <person name="Won S.Y."/>
            <person name="Oh T.-J."/>
            <person name="Yu Y."/>
            <person name="Kim N.-H."/>
            <person name="Lee O.R."/>
            <person name="Lee T.-H."/>
            <person name="Bashyal P."/>
            <person name="Kim T.-S."/>
            <person name="Lee W.-H."/>
            <person name="Kawkins C."/>
            <person name="Kim C.-K."/>
            <person name="Kim J.S."/>
            <person name="Ahn B.O."/>
            <person name="Rhee S.Y."/>
            <person name="Sohng J.K."/>
        </authorList>
    </citation>
    <scope>NUCLEOTIDE SEQUENCE</scope>
    <source>
        <tissue evidence="1">Leaf</tissue>
    </source>
</reference>
<organism evidence="1 2">
    <name type="scientific">Senna tora</name>
    <dbReference type="NCBI Taxonomy" id="362788"/>
    <lineage>
        <taxon>Eukaryota</taxon>
        <taxon>Viridiplantae</taxon>
        <taxon>Streptophyta</taxon>
        <taxon>Embryophyta</taxon>
        <taxon>Tracheophyta</taxon>
        <taxon>Spermatophyta</taxon>
        <taxon>Magnoliopsida</taxon>
        <taxon>eudicotyledons</taxon>
        <taxon>Gunneridae</taxon>
        <taxon>Pentapetalae</taxon>
        <taxon>rosids</taxon>
        <taxon>fabids</taxon>
        <taxon>Fabales</taxon>
        <taxon>Fabaceae</taxon>
        <taxon>Caesalpinioideae</taxon>
        <taxon>Cassia clade</taxon>
        <taxon>Senna</taxon>
    </lineage>
</organism>
<name>A0A834TTN4_9FABA</name>
<accession>A0A834TTN4</accession>
<proteinExistence type="predicted"/>
<dbReference type="AlphaFoldDB" id="A0A834TTN4"/>